<dbReference type="PANTHER" id="PTHR30136">
    <property type="entry name" value="HELIX-TURN-HELIX TRANSCRIPTIONAL REGULATOR, ICLR FAMILY"/>
    <property type="match status" value="1"/>
</dbReference>
<name>A0AAE3GHU9_9PSEU</name>
<keyword evidence="4" id="KW-0804">Transcription</keyword>
<dbReference type="Gene3D" id="1.10.10.10">
    <property type="entry name" value="Winged helix-like DNA-binding domain superfamily/Winged helix DNA-binding domain"/>
    <property type="match status" value="1"/>
</dbReference>
<keyword evidence="1" id="KW-0319">Glycerol metabolism</keyword>
<feature type="domain" description="HTH iclR-type" evidence="7">
    <location>
        <begin position="19"/>
        <end position="82"/>
    </location>
</feature>
<dbReference type="Proteomes" id="UP001206128">
    <property type="component" value="Unassembled WGS sequence"/>
</dbReference>
<comment type="caution">
    <text evidence="9">The sequence shown here is derived from an EMBL/GenBank/DDBJ whole genome shotgun (WGS) entry which is preliminary data.</text>
</comment>
<dbReference type="SUPFAM" id="SSF55781">
    <property type="entry name" value="GAF domain-like"/>
    <property type="match status" value="1"/>
</dbReference>
<dbReference type="InterPro" id="IPR014757">
    <property type="entry name" value="Tscrpt_reg_IclR_C"/>
</dbReference>
<dbReference type="InterPro" id="IPR050707">
    <property type="entry name" value="HTH_MetabolicPath_Reg"/>
</dbReference>
<dbReference type="PANTHER" id="PTHR30136:SF24">
    <property type="entry name" value="HTH-TYPE TRANSCRIPTIONAL REPRESSOR ALLR"/>
    <property type="match status" value="1"/>
</dbReference>
<dbReference type="InterPro" id="IPR029016">
    <property type="entry name" value="GAF-like_dom_sf"/>
</dbReference>
<evidence type="ECO:0000259" key="7">
    <source>
        <dbReference type="PROSITE" id="PS51077"/>
    </source>
</evidence>
<dbReference type="GO" id="GO:0003677">
    <property type="term" value="F:DNA binding"/>
    <property type="evidence" value="ECO:0007669"/>
    <property type="project" value="UniProtKB-KW"/>
</dbReference>
<proteinExistence type="predicted"/>
<dbReference type="Pfam" id="PF09339">
    <property type="entry name" value="HTH_IclR"/>
    <property type="match status" value="1"/>
</dbReference>
<evidence type="ECO:0000256" key="4">
    <source>
        <dbReference type="ARBA" id="ARBA00023163"/>
    </source>
</evidence>
<dbReference type="RefSeq" id="WP_253776435.1">
    <property type="nucleotide sequence ID" value="NZ_JAMTCK010000014.1"/>
</dbReference>
<feature type="domain" description="IclR-ED" evidence="8">
    <location>
        <begin position="83"/>
        <end position="264"/>
    </location>
</feature>
<dbReference type="SMART" id="SM00346">
    <property type="entry name" value="HTH_ICLR"/>
    <property type="match status" value="1"/>
</dbReference>
<dbReference type="PROSITE" id="PS51078">
    <property type="entry name" value="ICLR_ED"/>
    <property type="match status" value="1"/>
</dbReference>
<organism evidence="9 10">
    <name type="scientific">Goodfellowiella coeruleoviolacea</name>
    <dbReference type="NCBI Taxonomy" id="334858"/>
    <lineage>
        <taxon>Bacteria</taxon>
        <taxon>Bacillati</taxon>
        <taxon>Actinomycetota</taxon>
        <taxon>Actinomycetes</taxon>
        <taxon>Pseudonocardiales</taxon>
        <taxon>Pseudonocardiaceae</taxon>
        <taxon>Goodfellowiella</taxon>
    </lineage>
</organism>
<evidence type="ECO:0000256" key="2">
    <source>
        <dbReference type="ARBA" id="ARBA00023015"/>
    </source>
</evidence>
<evidence type="ECO:0000256" key="3">
    <source>
        <dbReference type="ARBA" id="ARBA00023125"/>
    </source>
</evidence>
<dbReference type="InterPro" id="IPR036390">
    <property type="entry name" value="WH_DNA-bd_sf"/>
</dbReference>
<evidence type="ECO:0000256" key="5">
    <source>
        <dbReference type="ARBA" id="ARBA00058938"/>
    </source>
</evidence>
<dbReference type="GO" id="GO:0045892">
    <property type="term" value="P:negative regulation of DNA-templated transcription"/>
    <property type="evidence" value="ECO:0007669"/>
    <property type="project" value="TreeGrafter"/>
</dbReference>
<dbReference type="InterPro" id="IPR036388">
    <property type="entry name" value="WH-like_DNA-bd_sf"/>
</dbReference>
<accession>A0AAE3GHU9</accession>
<gene>
    <name evidence="9" type="ORF">LX83_005389</name>
</gene>
<evidence type="ECO:0000256" key="1">
    <source>
        <dbReference type="ARBA" id="ARBA00022798"/>
    </source>
</evidence>
<evidence type="ECO:0000256" key="6">
    <source>
        <dbReference type="ARBA" id="ARBA00070406"/>
    </source>
</evidence>
<dbReference type="EMBL" id="JAMTCK010000014">
    <property type="protein sequence ID" value="MCP2168511.1"/>
    <property type="molecule type" value="Genomic_DNA"/>
</dbReference>
<sequence length="272" mass="29740">MTPLSAQALDGSESGVREVKSAARTVEVLEFLAARQNRPVRLRELSEALNVPRSSLHALLRTLAKYGWVRADSTGTLYGIGIRALLAGTSYLDSDPYLPLVAPHLDELRERLDETFHFGRLDGQDVVYLATKESSQYLRPFSRVGRRLPAYSTSLGKVLLASRLGEELDRHLPDTLTALTPHTLTDRAALDADLASTRERGYAVDNEENSLGLRCFAVALPYAEPASDAISASIPIARLTEQRQAEVIQALRQAADRIARSAGPLHGATGWL</sequence>
<evidence type="ECO:0000313" key="10">
    <source>
        <dbReference type="Proteomes" id="UP001206128"/>
    </source>
</evidence>
<evidence type="ECO:0000313" key="9">
    <source>
        <dbReference type="EMBL" id="MCP2168511.1"/>
    </source>
</evidence>
<dbReference type="AlphaFoldDB" id="A0AAE3GHU9"/>
<evidence type="ECO:0000259" key="8">
    <source>
        <dbReference type="PROSITE" id="PS51078"/>
    </source>
</evidence>
<dbReference type="SUPFAM" id="SSF46785">
    <property type="entry name" value="Winged helix' DNA-binding domain"/>
    <property type="match status" value="1"/>
</dbReference>
<dbReference type="FunFam" id="1.10.10.10:FF:000056">
    <property type="entry name" value="IclR family transcriptional regulator"/>
    <property type="match status" value="1"/>
</dbReference>
<dbReference type="InterPro" id="IPR005471">
    <property type="entry name" value="Tscrpt_reg_IclR_N"/>
</dbReference>
<dbReference type="Pfam" id="PF01614">
    <property type="entry name" value="IclR_C"/>
    <property type="match status" value="1"/>
</dbReference>
<dbReference type="PROSITE" id="PS51077">
    <property type="entry name" value="HTH_ICLR"/>
    <property type="match status" value="1"/>
</dbReference>
<comment type="function">
    <text evidence="5">May be an activator protein for the gylABX operon.</text>
</comment>
<dbReference type="GO" id="GO:0006071">
    <property type="term" value="P:glycerol metabolic process"/>
    <property type="evidence" value="ECO:0007669"/>
    <property type="project" value="UniProtKB-KW"/>
</dbReference>
<keyword evidence="3" id="KW-0238">DNA-binding</keyword>
<keyword evidence="2" id="KW-0805">Transcription regulation</keyword>
<keyword evidence="10" id="KW-1185">Reference proteome</keyword>
<dbReference type="Gene3D" id="3.30.450.40">
    <property type="match status" value="1"/>
</dbReference>
<protein>
    <recommendedName>
        <fullName evidence="6">Glycerol operon regulatory protein</fullName>
    </recommendedName>
</protein>
<dbReference type="GO" id="GO:0003700">
    <property type="term" value="F:DNA-binding transcription factor activity"/>
    <property type="evidence" value="ECO:0007669"/>
    <property type="project" value="TreeGrafter"/>
</dbReference>
<reference evidence="9" key="1">
    <citation type="submission" date="2022-06" db="EMBL/GenBank/DDBJ databases">
        <title>Genomic Encyclopedia of Archaeal and Bacterial Type Strains, Phase II (KMG-II): from individual species to whole genera.</title>
        <authorList>
            <person name="Goeker M."/>
        </authorList>
    </citation>
    <scope>NUCLEOTIDE SEQUENCE</scope>
    <source>
        <strain evidence="9">DSM 43935</strain>
    </source>
</reference>